<proteinExistence type="predicted"/>
<dbReference type="SUPFAM" id="SSF56219">
    <property type="entry name" value="DNase I-like"/>
    <property type="match status" value="1"/>
</dbReference>
<gene>
    <name evidence="2" type="ORF">SAE01_39970</name>
</gene>
<dbReference type="GO" id="GO:0003824">
    <property type="term" value="F:catalytic activity"/>
    <property type="evidence" value="ECO:0007669"/>
    <property type="project" value="InterPro"/>
</dbReference>
<evidence type="ECO:0000313" key="2">
    <source>
        <dbReference type="EMBL" id="GEO11501.1"/>
    </source>
</evidence>
<comment type="caution">
    <text evidence="2">The sequence shown here is derived from an EMBL/GenBank/DDBJ whole genome shotgun (WGS) entry which is preliminary data.</text>
</comment>
<dbReference type="InterPro" id="IPR036691">
    <property type="entry name" value="Endo/exonu/phosph_ase_sf"/>
</dbReference>
<reference evidence="2 3" key="1">
    <citation type="submission" date="2019-07" db="EMBL/GenBank/DDBJ databases">
        <title>Whole genome shotgun sequence of Segetibacter aerophilus NBRC 106135.</title>
        <authorList>
            <person name="Hosoyama A."/>
            <person name="Uohara A."/>
            <person name="Ohji S."/>
            <person name="Ichikawa N."/>
        </authorList>
    </citation>
    <scope>NUCLEOTIDE SEQUENCE [LARGE SCALE GENOMIC DNA]</scope>
    <source>
        <strain evidence="2 3">NBRC 106135</strain>
    </source>
</reference>
<sequence length="244" mass="27703">MFNYISAVNPNVLCLQEFAEYYLKGTFSNTEELKKLGYIYFKRTDELSLRDGNGLVEAGSAIFSKIPITASSKVMLGDPSYPEYLLSADVSFQNKPIRIFSTHFKSLHLFANPLDTGNRVKLYGDSNFVYRESKLPKLKAFGQAHAREAVIAKEAINKSAYPVILGTDMNSVPTSFSYHKMSENLQDAFKLNGWGLGATMDSLPKTLRIDFLLVDKKLLITNYHKDEKHLSDHFPHFIDVKWNK</sequence>
<evidence type="ECO:0000259" key="1">
    <source>
        <dbReference type="Pfam" id="PF03372"/>
    </source>
</evidence>
<protein>
    <recommendedName>
        <fullName evidence="1">Endonuclease/exonuclease/phosphatase domain-containing protein</fullName>
    </recommendedName>
</protein>
<organism evidence="2 3">
    <name type="scientific">Segetibacter aerophilus</name>
    <dbReference type="NCBI Taxonomy" id="670293"/>
    <lineage>
        <taxon>Bacteria</taxon>
        <taxon>Pseudomonadati</taxon>
        <taxon>Bacteroidota</taxon>
        <taxon>Chitinophagia</taxon>
        <taxon>Chitinophagales</taxon>
        <taxon>Chitinophagaceae</taxon>
        <taxon>Segetibacter</taxon>
    </lineage>
</organism>
<dbReference type="InterPro" id="IPR005135">
    <property type="entry name" value="Endo/exonuclease/phosphatase"/>
</dbReference>
<dbReference type="Gene3D" id="3.60.10.10">
    <property type="entry name" value="Endonuclease/exonuclease/phosphatase"/>
    <property type="match status" value="1"/>
</dbReference>
<evidence type="ECO:0000313" key="3">
    <source>
        <dbReference type="Proteomes" id="UP000321513"/>
    </source>
</evidence>
<dbReference type="EMBL" id="BJYT01000022">
    <property type="protein sequence ID" value="GEO11501.1"/>
    <property type="molecule type" value="Genomic_DNA"/>
</dbReference>
<dbReference type="Pfam" id="PF03372">
    <property type="entry name" value="Exo_endo_phos"/>
    <property type="match status" value="1"/>
</dbReference>
<dbReference type="AlphaFoldDB" id="A0A512BHQ7"/>
<feature type="domain" description="Endonuclease/exonuclease/phosphatase" evidence="1">
    <location>
        <begin position="4"/>
        <end position="233"/>
    </location>
</feature>
<dbReference type="Proteomes" id="UP000321513">
    <property type="component" value="Unassembled WGS sequence"/>
</dbReference>
<keyword evidence="3" id="KW-1185">Reference proteome</keyword>
<accession>A0A512BHQ7</accession>
<name>A0A512BHQ7_9BACT</name>